<dbReference type="InterPro" id="IPR003594">
    <property type="entry name" value="HATPase_dom"/>
</dbReference>
<protein>
    <submittedName>
        <fullName evidence="3">Anti-sigma regulatory factor</fullName>
    </submittedName>
</protein>
<evidence type="ECO:0000313" key="4">
    <source>
        <dbReference type="Proteomes" id="UP000001299"/>
    </source>
</evidence>
<reference evidence="3 4" key="1">
    <citation type="journal article" date="2010" name="PLoS ONE">
        <title>The glycobiome of the rumen bacterium Butyrivibrio proteoclasticus B316(T) highlights adaptation to a polysaccharide-rich environment.</title>
        <authorList>
            <person name="Kelly W.J."/>
            <person name="Leahy S.C."/>
            <person name="Altermann E."/>
            <person name="Yeoman C.J."/>
            <person name="Dunne J.C."/>
            <person name="Kong Z."/>
            <person name="Pacheco D.M."/>
            <person name="Li D."/>
            <person name="Noel S.J."/>
            <person name="Moon C.D."/>
            <person name="Cookson A.L."/>
            <person name="Attwood G.T."/>
        </authorList>
    </citation>
    <scope>NUCLEOTIDE SEQUENCE [LARGE SCALE GENOMIC DNA]</scope>
    <source>
        <strain evidence="4">ATCC 51982 / DSM 14932 / B316</strain>
    </source>
</reference>
<dbReference type="HOGENOM" id="CLU_090336_24_2_9"/>
<dbReference type="GO" id="GO:0004674">
    <property type="term" value="F:protein serine/threonine kinase activity"/>
    <property type="evidence" value="ECO:0007669"/>
    <property type="project" value="UniProtKB-KW"/>
</dbReference>
<dbReference type="eggNOG" id="COG2172">
    <property type="taxonomic scope" value="Bacteria"/>
</dbReference>
<dbReference type="Proteomes" id="UP000001299">
    <property type="component" value="Chromosome 1"/>
</dbReference>
<keyword evidence="1" id="KW-0418">Kinase</keyword>
<dbReference type="CDD" id="cd16936">
    <property type="entry name" value="HATPase_RsbW-like"/>
    <property type="match status" value="1"/>
</dbReference>
<dbReference type="KEGG" id="bpb:bpr_I0797"/>
<organism evidence="3 4">
    <name type="scientific">Butyrivibrio proteoclasticus (strain ATCC 51982 / DSM 14932 / B316)</name>
    <name type="common">Clostridium proteoclasticum</name>
    <dbReference type="NCBI Taxonomy" id="515622"/>
    <lineage>
        <taxon>Bacteria</taxon>
        <taxon>Bacillati</taxon>
        <taxon>Bacillota</taxon>
        <taxon>Clostridia</taxon>
        <taxon>Lachnospirales</taxon>
        <taxon>Lachnospiraceae</taxon>
        <taxon>Butyrivibrio</taxon>
    </lineage>
</organism>
<keyword evidence="1" id="KW-0808">Transferase</keyword>
<evidence type="ECO:0000313" key="3">
    <source>
        <dbReference type="EMBL" id="ADL33540.1"/>
    </source>
</evidence>
<dbReference type="AlphaFoldDB" id="E0S165"/>
<evidence type="ECO:0000259" key="2">
    <source>
        <dbReference type="Pfam" id="PF13581"/>
    </source>
</evidence>
<keyword evidence="4" id="KW-1185">Reference proteome</keyword>
<dbReference type="PANTHER" id="PTHR35526:SF6">
    <property type="entry name" value="SLR1861 PROTEIN"/>
    <property type="match status" value="1"/>
</dbReference>
<dbReference type="Gene3D" id="3.30.565.10">
    <property type="entry name" value="Histidine kinase-like ATPase, C-terminal domain"/>
    <property type="match status" value="1"/>
</dbReference>
<evidence type="ECO:0000256" key="1">
    <source>
        <dbReference type="ARBA" id="ARBA00022527"/>
    </source>
</evidence>
<dbReference type="EMBL" id="CP001810">
    <property type="protein sequence ID" value="ADL33540.1"/>
    <property type="molecule type" value="Genomic_DNA"/>
</dbReference>
<keyword evidence="1" id="KW-0723">Serine/threonine-protein kinase</keyword>
<dbReference type="STRING" id="515622.bpr_I0797"/>
<sequence length="142" mass="15742">MRHKSGSIMEKLTVEATKENLIAVNEFVETNLEKIDCPMKAMMQINVAVEEIYINIASYAYGDASGQAEILLDTDTPGQVSIVFMDSGTPYDPLAKEDPDITLSAEERGIGGLGIFMVKKSMDDVKYRYEDGKNILTLIKKI</sequence>
<dbReference type="PANTHER" id="PTHR35526">
    <property type="entry name" value="ANTI-SIGMA-F FACTOR RSBW-RELATED"/>
    <property type="match status" value="1"/>
</dbReference>
<name>E0S165_BUTPB</name>
<dbReference type="Pfam" id="PF13581">
    <property type="entry name" value="HATPase_c_2"/>
    <property type="match status" value="1"/>
</dbReference>
<dbReference type="InterPro" id="IPR050267">
    <property type="entry name" value="Anti-sigma-factor_SerPK"/>
</dbReference>
<gene>
    <name evidence="3" type="ordered locus">bpr_I0797</name>
</gene>
<accession>E0S165</accession>
<proteinExistence type="predicted"/>
<dbReference type="InterPro" id="IPR036890">
    <property type="entry name" value="HATPase_C_sf"/>
</dbReference>
<feature type="domain" description="Histidine kinase/HSP90-like ATPase" evidence="2">
    <location>
        <begin position="15"/>
        <end position="140"/>
    </location>
</feature>
<dbReference type="SUPFAM" id="SSF55874">
    <property type="entry name" value="ATPase domain of HSP90 chaperone/DNA topoisomerase II/histidine kinase"/>
    <property type="match status" value="1"/>
</dbReference>